<comment type="caution">
    <text evidence="2">The sequence shown here is derived from an EMBL/GenBank/DDBJ whole genome shotgun (WGS) entry which is preliminary data.</text>
</comment>
<sequence length="268" mass="30587">MIHPDTADTQPSPLPRQQLTIEKISPYLRLSYLALYMGAGFSIMDLIFDIAMVMEFSNTNRVHFAKATLVSICLNQFFQLYNVVFQYYKRGKRIMLREMLFVLTFVKPGVDVYRVVMKQKQAVNAVVSPKTEMLIMKSTELCMECIPGAIIQSMGFVAGSHSNIAILSLASSILTAAFISASIGIEKDLDRESRNYAPYFYVKEEFKEWLNEQLPVWITEEPAWFDDQKKATIPDDFVADPAMLLRIRGVNIEKIRERRRSSLGGLTT</sequence>
<dbReference type="EMBL" id="BRXX01000197">
    <property type="protein sequence ID" value="GMH97216.1"/>
    <property type="molecule type" value="Genomic_DNA"/>
</dbReference>
<name>A0A9W7BZD9_9STRA</name>
<dbReference type="Proteomes" id="UP001165160">
    <property type="component" value="Unassembled WGS sequence"/>
</dbReference>
<feature type="transmembrane region" description="Helical" evidence="1">
    <location>
        <begin position="64"/>
        <end position="88"/>
    </location>
</feature>
<protein>
    <submittedName>
        <fullName evidence="2">Uncharacterized protein</fullName>
    </submittedName>
</protein>
<keyword evidence="1" id="KW-0472">Membrane</keyword>
<proteinExistence type="predicted"/>
<evidence type="ECO:0000313" key="3">
    <source>
        <dbReference type="Proteomes" id="UP001165160"/>
    </source>
</evidence>
<accession>A0A9W7BZD9</accession>
<keyword evidence="1" id="KW-0812">Transmembrane</keyword>
<feature type="transmembrane region" description="Helical" evidence="1">
    <location>
        <begin position="33"/>
        <end position="52"/>
    </location>
</feature>
<feature type="transmembrane region" description="Helical" evidence="1">
    <location>
        <begin position="164"/>
        <end position="185"/>
    </location>
</feature>
<keyword evidence="3" id="KW-1185">Reference proteome</keyword>
<organism evidence="2 3">
    <name type="scientific">Triparma verrucosa</name>
    <dbReference type="NCBI Taxonomy" id="1606542"/>
    <lineage>
        <taxon>Eukaryota</taxon>
        <taxon>Sar</taxon>
        <taxon>Stramenopiles</taxon>
        <taxon>Ochrophyta</taxon>
        <taxon>Bolidophyceae</taxon>
        <taxon>Parmales</taxon>
        <taxon>Triparmaceae</taxon>
        <taxon>Triparma</taxon>
    </lineage>
</organism>
<evidence type="ECO:0000256" key="1">
    <source>
        <dbReference type="SAM" id="Phobius"/>
    </source>
</evidence>
<dbReference type="AlphaFoldDB" id="A0A9W7BZD9"/>
<reference evidence="3" key="1">
    <citation type="journal article" date="2023" name="Commun. Biol.">
        <title>Genome analysis of Parmales, the sister group of diatoms, reveals the evolutionary specialization of diatoms from phago-mixotrophs to photoautotrophs.</title>
        <authorList>
            <person name="Ban H."/>
            <person name="Sato S."/>
            <person name="Yoshikawa S."/>
            <person name="Yamada K."/>
            <person name="Nakamura Y."/>
            <person name="Ichinomiya M."/>
            <person name="Sato N."/>
            <person name="Blanc-Mathieu R."/>
            <person name="Endo H."/>
            <person name="Kuwata A."/>
            <person name="Ogata H."/>
        </authorList>
    </citation>
    <scope>NUCLEOTIDE SEQUENCE [LARGE SCALE GENOMIC DNA]</scope>
    <source>
        <strain evidence="3">NIES 3699</strain>
    </source>
</reference>
<evidence type="ECO:0000313" key="2">
    <source>
        <dbReference type="EMBL" id="GMH97216.1"/>
    </source>
</evidence>
<keyword evidence="1" id="KW-1133">Transmembrane helix</keyword>
<gene>
    <name evidence="2" type="ORF">TrVE_jg6303</name>
</gene>